<keyword evidence="5" id="KW-0963">Cytoplasm</keyword>
<keyword evidence="6" id="KW-0221">Differentiation</keyword>
<dbReference type="PANTHER" id="PTHR21223:SF4">
    <property type="entry name" value="CBY1-INTERACTING BAR DOMAIN-CONTAINING PROTEIN 1"/>
    <property type="match status" value="1"/>
</dbReference>
<evidence type="ECO:0000313" key="22">
    <source>
        <dbReference type="Proteomes" id="UP000503349"/>
    </source>
</evidence>
<evidence type="ECO:0000256" key="2">
    <source>
        <dbReference type="ARBA" id="ARBA00004123"/>
    </source>
</evidence>
<dbReference type="Proteomes" id="UP000503349">
    <property type="component" value="Chromosome 1"/>
</dbReference>
<name>A0A6G1QXP8_CHAAH</name>
<keyword evidence="22" id="KW-1185">Reference proteome</keyword>
<evidence type="ECO:0000256" key="7">
    <source>
        <dbReference type="ARBA" id="ARBA00022792"/>
    </source>
</evidence>
<reference evidence="22" key="2">
    <citation type="submission" date="2019-02" db="EMBL/GenBank/DDBJ databases">
        <title>Opniocepnalus argus Var Kimnra genome.</title>
        <authorList>
            <person name="Zhou C."/>
            <person name="Xiao S."/>
        </authorList>
    </citation>
    <scope>NUCLEOTIDE SEQUENCE [LARGE SCALE GENOMIC DNA]</scope>
</reference>
<evidence type="ECO:0000256" key="12">
    <source>
        <dbReference type="ARBA" id="ARBA00023054"/>
    </source>
</evidence>
<feature type="region of interest" description="Disordered" evidence="20">
    <location>
        <begin position="248"/>
        <end position="298"/>
    </location>
</feature>
<protein>
    <submittedName>
        <fullName evidence="21">Protein FAM92A</fullName>
    </submittedName>
</protein>
<dbReference type="GO" id="GO:0031514">
    <property type="term" value="C:motile cilium"/>
    <property type="evidence" value="ECO:0007669"/>
    <property type="project" value="UniProtKB-SubCell"/>
</dbReference>
<comment type="similarity">
    <text evidence="19">Belongs to the CIBAR family.</text>
</comment>
<keyword evidence="9" id="KW-0282">Flagellum</keyword>
<dbReference type="InterPro" id="IPR035590">
    <property type="entry name" value="BAR_CBAR1/2"/>
</dbReference>
<evidence type="ECO:0000256" key="17">
    <source>
        <dbReference type="ARBA" id="ARBA00023242"/>
    </source>
</evidence>
<dbReference type="CDD" id="cd07598">
    <property type="entry name" value="BAR_FAM92"/>
    <property type="match status" value="1"/>
</dbReference>
<evidence type="ECO:0000256" key="15">
    <source>
        <dbReference type="ARBA" id="ARBA00023136"/>
    </source>
</evidence>
<dbReference type="GO" id="GO:0030154">
    <property type="term" value="P:cell differentiation"/>
    <property type="evidence" value="ECO:0007669"/>
    <property type="project" value="UniProtKB-KW"/>
</dbReference>
<evidence type="ECO:0000256" key="16">
    <source>
        <dbReference type="ARBA" id="ARBA00023212"/>
    </source>
</evidence>
<keyword evidence="12" id="KW-0175">Coiled coil</keyword>
<sequence>MSRTPDARARDNQTRKIQENITNVEKHFGEMCQMFAAYVRKTARLRDKADLLVREMGSYADTETPNLKRGMKQFADHLAKIQDYRQAEVERLEAKVIEPLKSYGAVVKRKREDLKTTQSAREREAKQMAQLERTRQRNPSDRQIIAESELQRATMDATRTTRQLEETIDEFEKQKIRDIKKIFGEFVTVEMSFHAKALEVYTLAYQSIQSVDEEEDLEVFRSSLHPPDYQSRLDIVRANSKTSLDLTGSFLSTSGTLQQQRACNRQTSREEEEEDDEEEDNSEEEDDDEDEEDTDDEN</sequence>
<accession>A0A6G1QXP8</accession>
<evidence type="ECO:0000256" key="6">
    <source>
        <dbReference type="ARBA" id="ARBA00022782"/>
    </source>
</evidence>
<dbReference type="GO" id="GO:0007283">
    <property type="term" value="P:spermatogenesis"/>
    <property type="evidence" value="ECO:0007669"/>
    <property type="project" value="UniProtKB-KW"/>
</dbReference>
<evidence type="ECO:0000256" key="19">
    <source>
        <dbReference type="ARBA" id="ARBA00029449"/>
    </source>
</evidence>
<keyword evidence="13" id="KW-0969">Cilium</keyword>
<evidence type="ECO:0000256" key="20">
    <source>
        <dbReference type="SAM" id="MobiDB-lite"/>
    </source>
</evidence>
<keyword evidence="16" id="KW-0206">Cytoskeleton</keyword>
<evidence type="ECO:0000256" key="3">
    <source>
        <dbReference type="ARBA" id="ARBA00004230"/>
    </source>
</evidence>
<feature type="compositionally biased region" description="Acidic residues" evidence="20">
    <location>
        <begin position="270"/>
        <end position="298"/>
    </location>
</feature>
<dbReference type="GO" id="GO:0005814">
    <property type="term" value="C:centriole"/>
    <property type="evidence" value="ECO:0007669"/>
    <property type="project" value="UniProtKB-SubCell"/>
</dbReference>
<keyword evidence="17" id="KW-0539">Nucleus</keyword>
<reference evidence="21 22" key="1">
    <citation type="submission" date="2019-02" db="EMBL/GenBank/DDBJ databases">
        <title>Opniocepnalus argus genome.</title>
        <authorList>
            <person name="Zhou C."/>
            <person name="Xiao S."/>
        </authorList>
    </citation>
    <scope>NUCLEOTIDE SEQUENCE [LARGE SCALE GENOMIC DNA]</scope>
    <source>
        <strain evidence="21">OARG1902GOOAL</strain>
        <tissue evidence="21">Muscle</tissue>
    </source>
</reference>
<evidence type="ECO:0000256" key="8">
    <source>
        <dbReference type="ARBA" id="ARBA00022794"/>
    </source>
</evidence>
<keyword evidence="11" id="KW-0809">Transit peptide</keyword>
<keyword evidence="14" id="KW-0496">Mitochondrion</keyword>
<evidence type="ECO:0000256" key="9">
    <source>
        <dbReference type="ARBA" id="ARBA00022846"/>
    </source>
</evidence>
<evidence type="ECO:0000256" key="11">
    <source>
        <dbReference type="ARBA" id="ARBA00022946"/>
    </source>
</evidence>
<keyword evidence="18" id="KW-0966">Cell projection</keyword>
<dbReference type="Gene3D" id="1.20.1270.60">
    <property type="entry name" value="Arfaptin homology (AH) domain/BAR domain"/>
    <property type="match status" value="1"/>
</dbReference>
<dbReference type="FunFam" id="1.20.1270.60:FF:000047">
    <property type="entry name" value="protein FAM92A isoform X1"/>
    <property type="match status" value="1"/>
</dbReference>
<dbReference type="AlphaFoldDB" id="A0A6G1QXP8"/>
<proteinExistence type="inferred from homology"/>
<keyword evidence="10" id="KW-0744">Spermatogenesis</keyword>
<evidence type="ECO:0000256" key="4">
    <source>
        <dbReference type="ARBA" id="ARBA00004443"/>
    </source>
</evidence>
<gene>
    <name evidence="21" type="ORF">EXN66_Car000643</name>
</gene>
<dbReference type="Pfam" id="PF06730">
    <property type="entry name" value="FAM92"/>
    <property type="match status" value="1"/>
</dbReference>
<dbReference type="InterPro" id="IPR009602">
    <property type="entry name" value="CBAR/FAM92"/>
</dbReference>
<evidence type="ECO:0000256" key="18">
    <source>
        <dbReference type="ARBA" id="ARBA00023273"/>
    </source>
</evidence>
<keyword evidence="8" id="KW-0970">Cilium biogenesis/degradation</keyword>
<evidence type="ECO:0000256" key="14">
    <source>
        <dbReference type="ARBA" id="ARBA00023128"/>
    </source>
</evidence>
<dbReference type="GO" id="GO:0060271">
    <property type="term" value="P:cilium assembly"/>
    <property type="evidence" value="ECO:0007669"/>
    <property type="project" value="InterPro"/>
</dbReference>
<dbReference type="GO" id="GO:0005743">
    <property type="term" value="C:mitochondrial inner membrane"/>
    <property type="evidence" value="ECO:0007669"/>
    <property type="project" value="UniProtKB-SubCell"/>
</dbReference>
<evidence type="ECO:0000256" key="5">
    <source>
        <dbReference type="ARBA" id="ARBA00022490"/>
    </source>
</evidence>
<dbReference type="SUPFAM" id="SSF103657">
    <property type="entry name" value="BAR/IMD domain-like"/>
    <property type="match status" value="1"/>
</dbReference>
<keyword evidence="7" id="KW-0999">Mitochondrion inner membrane</keyword>
<organism evidence="21 22">
    <name type="scientific">Channa argus</name>
    <name type="common">Northern snakehead</name>
    <name type="synonym">Ophicephalus argus</name>
    <dbReference type="NCBI Taxonomy" id="215402"/>
    <lineage>
        <taxon>Eukaryota</taxon>
        <taxon>Metazoa</taxon>
        <taxon>Chordata</taxon>
        <taxon>Craniata</taxon>
        <taxon>Vertebrata</taxon>
        <taxon>Euteleostomi</taxon>
        <taxon>Actinopterygii</taxon>
        <taxon>Neopterygii</taxon>
        <taxon>Teleostei</taxon>
        <taxon>Neoteleostei</taxon>
        <taxon>Acanthomorphata</taxon>
        <taxon>Anabantaria</taxon>
        <taxon>Anabantiformes</taxon>
        <taxon>Channoidei</taxon>
        <taxon>Channidae</taxon>
        <taxon>Channa</taxon>
    </lineage>
</organism>
<feature type="compositionally biased region" description="Polar residues" evidence="20">
    <location>
        <begin position="248"/>
        <end position="266"/>
    </location>
</feature>
<evidence type="ECO:0000256" key="1">
    <source>
        <dbReference type="ARBA" id="ARBA00004114"/>
    </source>
</evidence>
<evidence type="ECO:0000313" key="21">
    <source>
        <dbReference type="EMBL" id="KAF3707470.1"/>
    </source>
</evidence>
<evidence type="ECO:0000256" key="13">
    <source>
        <dbReference type="ARBA" id="ARBA00023069"/>
    </source>
</evidence>
<dbReference type="GO" id="GO:0005634">
    <property type="term" value="C:nucleus"/>
    <property type="evidence" value="ECO:0007669"/>
    <property type="project" value="UniProtKB-SubCell"/>
</dbReference>
<comment type="subcellular location">
    <subcellularLocation>
        <location evidence="3">Cell projection</location>
        <location evidence="3">Cilium</location>
        <location evidence="3">Flagellum</location>
    </subcellularLocation>
    <subcellularLocation>
        <location evidence="1">Cytoplasm</location>
        <location evidence="1">Cytoskeleton</location>
        <location evidence="1">Microtubule organizing center</location>
        <location evidence="1">Centrosome</location>
        <location evidence="1">Centriole</location>
    </subcellularLocation>
    <subcellularLocation>
        <location evidence="4">Mitochondrion inner membrane</location>
        <topology evidence="4">Peripheral membrane protein</topology>
        <orientation evidence="4">Matrix side</orientation>
    </subcellularLocation>
    <subcellularLocation>
        <location evidence="2">Nucleus</location>
    </subcellularLocation>
</comment>
<dbReference type="PANTHER" id="PTHR21223">
    <property type="entry name" value="CBY1-INTERACTING BAR DOMAIN-CONTAINING PROTEIN HOMOLOG"/>
    <property type="match status" value="1"/>
</dbReference>
<dbReference type="EMBL" id="CM015712">
    <property type="protein sequence ID" value="KAF3707470.1"/>
    <property type="molecule type" value="Genomic_DNA"/>
</dbReference>
<keyword evidence="15" id="KW-0472">Membrane</keyword>
<dbReference type="GO" id="GO:0035869">
    <property type="term" value="C:ciliary transition zone"/>
    <property type="evidence" value="ECO:0007669"/>
    <property type="project" value="TreeGrafter"/>
</dbReference>
<feature type="region of interest" description="Disordered" evidence="20">
    <location>
        <begin position="114"/>
        <end position="140"/>
    </location>
</feature>
<dbReference type="GO" id="GO:0036064">
    <property type="term" value="C:ciliary basal body"/>
    <property type="evidence" value="ECO:0007669"/>
    <property type="project" value="TreeGrafter"/>
</dbReference>
<evidence type="ECO:0000256" key="10">
    <source>
        <dbReference type="ARBA" id="ARBA00022871"/>
    </source>
</evidence>
<dbReference type="InterPro" id="IPR027267">
    <property type="entry name" value="AH/BAR_dom_sf"/>
</dbReference>